<protein>
    <submittedName>
        <fullName evidence="1">Uncharacterized protein</fullName>
    </submittedName>
</protein>
<organism evidence="1 2">
    <name type="scientific">Aspergillus niger (strain ATCC 1015 / CBS 113.46 / FGSC A1144 / LSHB Ac4 / NCTC 3858a / NRRL 328 / USDA 3528.7)</name>
    <dbReference type="NCBI Taxonomy" id="380704"/>
    <lineage>
        <taxon>Eukaryota</taxon>
        <taxon>Fungi</taxon>
        <taxon>Dikarya</taxon>
        <taxon>Ascomycota</taxon>
        <taxon>Pezizomycotina</taxon>
        <taxon>Eurotiomycetes</taxon>
        <taxon>Eurotiomycetidae</taxon>
        <taxon>Eurotiales</taxon>
        <taxon>Aspergillaceae</taxon>
        <taxon>Aspergillus</taxon>
        <taxon>Aspergillus subgen. Circumdati</taxon>
    </lineage>
</organism>
<evidence type="ECO:0000313" key="1">
    <source>
        <dbReference type="EMBL" id="EHA21043.1"/>
    </source>
</evidence>
<comment type="caution">
    <text evidence="1">The sequence shown here is derived from an EMBL/GenBank/DDBJ whole genome shotgun (WGS) entry which is preliminary data.</text>
</comment>
<gene>
    <name evidence="1" type="ORF">ASPNIDRAFT_45714</name>
</gene>
<dbReference type="AlphaFoldDB" id="G3Y8D4"/>
<sequence>MARSQATIADGGQLHDFVHLDIWPEGLPLPALIAGQHRRSALSTLLAEQEKAATEGGLTPDGSPLLHPSPQAYYWAFDIYEQEKMESDLLATLKETVTIRTRAIPMAIRSSRKDRERTATIAESRKLRALVTKSQGPRVLAITTAPFWRDLWRSYVMTPYGEKYFNFTTAEDIASTKLEKLWAREIDFVLTFGNRIFEGKKVTSADWETVLAAMEKGPRADFLRRLFFPTKADHEDGSLTGLLLLNQKWFNQWTLPRLAGDTFTTGSTQVNTRRPGFLAKLSDVEGDFVRTNRLIAQPMKKVLQHVIYWTDQSFSYPRSSSNALKNWDWVEELGKSAFRAEVNPRPWRHVDEGSTDIQPKFTITSLPDHIGKFMEQLWTYIETESLWRDVTVVKQQLKLPTDKKEMKKLQAFTSFGPLNVKVQMAENAKFRSVRYLTTQAIRNQLSDETELFSAMFCYRELKKVMISTLTHRYGGGSKRRSKQLSFLLDKLTGAKKEWEVARAQLIEYSMTLNWRGIMVNADQLNESLERLALPTHANPVAEDGQPIMGFLKMDPESYGLEQQGNTERLQELLARTLDKEIDSL</sequence>
<accession>G3Y8D4</accession>
<evidence type="ECO:0000313" key="2">
    <source>
        <dbReference type="Proteomes" id="UP000009038"/>
    </source>
</evidence>
<dbReference type="EMBL" id="ACJE01000015">
    <property type="protein sequence ID" value="EHA21043.1"/>
    <property type="molecule type" value="Genomic_DNA"/>
</dbReference>
<dbReference type="OrthoDB" id="4478099at2759"/>
<reference evidence="1 2" key="1">
    <citation type="journal article" date="2011" name="Genome Res.">
        <title>Comparative genomics of citric-acid-producing Aspergillus niger ATCC 1015 versus enzyme-producing CBS 513.88.</title>
        <authorList>
            <person name="Andersen M.R."/>
            <person name="Salazar M.P."/>
            <person name="Schaap P.J."/>
            <person name="van de Vondervoort P.J."/>
            <person name="Culley D."/>
            <person name="Thykaer J."/>
            <person name="Frisvad J.C."/>
            <person name="Nielsen K.F."/>
            <person name="Albang R."/>
            <person name="Albermann K."/>
            <person name="Berka R.M."/>
            <person name="Braus G.H."/>
            <person name="Braus-Stromeyer S.A."/>
            <person name="Corrochano L.M."/>
            <person name="Dai Z."/>
            <person name="van Dijck P.W."/>
            <person name="Hofmann G."/>
            <person name="Lasure L.L."/>
            <person name="Magnuson J.K."/>
            <person name="Menke H."/>
            <person name="Meijer M."/>
            <person name="Meijer S.L."/>
            <person name="Nielsen J.B."/>
            <person name="Nielsen M.L."/>
            <person name="van Ooyen A.J."/>
            <person name="Pel H.J."/>
            <person name="Poulsen L."/>
            <person name="Samson R.A."/>
            <person name="Stam H."/>
            <person name="Tsang A."/>
            <person name="van den Brink J.M."/>
            <person name="Atkins A."/>
            <person name="Aerts A."/>
            <person name="Shapiro H."/>
            <person name="Pangilinan J."/>
            <person name="Salamov A."/>
            <person name="Lou Y."/>
            <person name="Lindquist E."/>
            <person name="Lucas S."/>
            <person name="Grimwood J."/>
            <person name="Grigoriev I.V."/>
            <person name="Kubicek C.P."/>
            <person name="Martinez D."/>
            <person name="van Peij N.N."/>
            <person name="Roubos J.A."/>
            <person name="Nielsen J."/>
            <person name="Baker S.E."/>
        </authorList>
    </citation>
    <scope>NUCLEOTIDE SEQUENCE [LARGE SCALE GENOMIC DNA]</scope>
    <source>
        <strain evidence="2">ATCC 1015 / CBS 113.46 / FGSC A1144 / LSHB Ac4 / NCTC 3858a / NRRL 328 / USDA 3528.7</strain>
    </source>
</reference>
<dbReference type="HOGENOM" id="CLU_478935_0_0_1"/>
<dbReference type="Proteomes" id="UP000009038">
    <property type="component" value="Unassembled WGS sequence"/>
</dbReference>
<proteinExistence type="predicted"/>
<dbReference type="STRING" id="380704.G3Y8D4"/>
<name>G3Y8D4_ASPNA</name>
<dbReference type="VEuPathDB" id="FungiDB:ASPNIDRAFT2_1092499"/>